<dbReference type="Pfam" id="PF07730">
    <property type="entry name" value="HisKA_3"/>
    <property type="match status" value="1"/>
</dbReference>
<evidence type="ECO:0000256" key="1">
    <source>
        <dbReference type="ARBA" id="ARBA00000085"/>
    </source>
</evidence>
<keyword evidence="13" id="KW-1185">Reference proteome</keyword>
<dbReference type="EMBL" id="LT607412">
    <property type="protein sequence ID" value="SCF04510.1"/>
    <property type="molecule type" value="Genomic_DNA"/>
</dbReference>
<feature type="domain" description="Histidine kinase" evidence="11">
    <location>
        <begin position="336"/>
        <end position="423"/>
    </location>
</feature>
<dbReference type="Proteomes" id="UP000198243">
    <property type="component" value="Chromosome I"/>
</dbReference>
<feature type="transmembrane region" description="Helical" evidence="10">
    <location>
        <begin position="51"/>
        <end position="69"/>
    </location>
</feature>
<keyword evidence="4" id="KW-0808">Transferase</keyword>
<evidence type="ECO:0000313" key="12">
    <source>
        <dbReference type="EMBL" id="SCF04510.1"/>
    </source>
</evidence>
<dbReference type="Gene3D" id="1.20.5.1930">
    <property type="match status" value="1"/>
</dbReference>
<sequence>MRRRLPRAGDGHPGDAVDRLGRENGGMRGERHGRTAAIGRFVGRVTSLPELPAAGAALLGFAAMVETVLRDAVSSALLPAALLLAVCATAPVALLRSRPVSAAVITTAAVTLTLALYPRPPIAVLVAEVATLYLVGRRRRATVAAWFTPPFVVYALLGPPGDGIDGRMFAFAVAAATIGATGAGAAVRVRAEAAVRDESSQAMAKALLAYAARGERARIARELHDVVAHHISMIAVQAETARLTTPDLPPDGAKRLLAIGDTARAALTEMRRLLGVLRDDTEEPAVTGQRRTPQPGLRQLTDLLDEARNSTGAGARLLVRGRVIPLDPGVQLTTYRIVQEALTNVRRHAPGAAVDVELAYTSDALRVRVRDNGPGLAPGRAGKVGHGLLGMRERVATVNGELWTGSTPNGGGFLVDAVLPLPREATPVTAADHRRAATAVEPAGTDG</sequence>
<evidence type="ECO:0000256" key="4">
    <source>
        <dbReference type="ARBA" id="ARBA00022679"/>
    </source>
</evidence>
<dbReference type="EC" id="2.7.13.3" evidence="2"/>
<evidence type="ECO:0000256" key="7">
    <source>
        <dbReference type="ARBA" id="ARBA00022840"/>
    </source>
</evidence>
<name>A0A1C4X7R0_9ACTN</name>
<keyword evidence="7" id="KW-0067">ATP-binding</keyword>
<dbReference type="Pfam" id="PF02518">
    <property type="entry name" value="HATPase_c"/>
    <property type="match status" value="1"/>
</dbReference>
<dbReference type="CDD" id="cd16917">
    <property type="entry name" value="HATPase_UhpB-NarQ-NarX-like"/>
    <property type="match status" value="1"/>
</dbReference>
<keyword evidence="10" id="KW-0812">Transmembrane</keyword>
<evidence type="ECO:0000256" key="3">
    <source>
        <dbReference type="ARBA" id="ARBA00022553"/>
    </source>
</evidence>
<gene>
    <name evidence="12" type="ORF">GA0070607_4815</name>
</gene>
<dbReference type="GO" id="GO:0016020">
    <property type="term" value="C:membrane"/>
    <property type="evidence" value="ECO:0007669"/>
    <property type="project" value="InterPro"/>
</dbReference>
<dbReference type="InterPro" id="IPR003594">
    <property type="entry name" value="HATPase_dom"/>
</dbReference>
<evidence type="ECO:0000313" key="13">
    <source>
        <dbReference type="Proteomes" id="UP000198243"/>
    </source>
</evidence>
<keyword evidence="10" id="KW-1133">Transmembrane helix</keyword>
<proteinExistence type="predicted"/>
<dbReference type="InterPro" id="IPR011712">
    <property type="entry name" value="Sig_transdc_His_kin_sub3_dim/P"/>
</dbReference>
<feature type="compositionally biased region" description="Basic and acidic residues" evidence="9">
    <location>
        <begin position="7"/>
        <end position="22"/>
    </location>
</feature>
<comment type="catalytic activity">
    <reaction evidence="1">
        <text>ATP + protein L-histidine = ADP + protein N-phospho-L-histidine.</text>
        <dbReference type="EC" id="2.7.13.3"/>
    </reaction>
</comment>
<dbReference type="GO" id="GO:0046983">
    <property type="term" value="F:protein dimerization activity"/>
    <property type="evidence" value="ECO:0007669"/>
    <property type="project" value="InterPro"/>
</dbReference>
<dbReference type="InterPro" id="IPR050482">
    <property type="entry name" value="Sensor_HK_TwoCompSys"/>
</dbReference>
<dbReference type="Gene3D" id="3.30.565.10">
    <property type="entry name" value="Histidine kinase-like ATPase, C-terminal domain"/>
    <property type="match status" value="1"/>
</dbReference>
<keyword evidence="6 12" id="KW-0418">Kinase</keyword>
<keyword evidence="3" id="KW-0597">Phosphoprotein</keyword>
<evidence type="ECO:0000256" key="9">
    <source>
        <dbReference type="SAM" id="MobiDB-lite"/>
    </source>
</evidence>
<dbReference type="SMART" id="SM00387">
    <property type="entry name" value="HATPase_c"/>
    <property type="match status" value="1"/>
</dbReference>
<dbReference type="SUPFAM" id="SSF55874">
    <property type="entry name" value="ATPase domain of HSP90 chaperone/DNA topoisomerase II/histidine kinase"/>
    <property type="match status" value="1"/>
</dbReference>
<accession>A0A1C4X7R0</accession>
<dbReference type="PROSITE" id="PS50109">
    <property type="entry name" value="HIS_KIN"/>
    <property type="match status" value="1"/>
</dbReference>
<dbReference type="InterPro" id="IPR005467">
    <property type="entry name" value="His_kinase_dom"/>
</dbReference>
<feature type="transmembrane region" description="Helical" evidence="10">
    <location>
        <begin position="139"/>
        <end position="157"/>
    </location>
</feature>
<evidence type="ECO:0000256" key="10">
    <source>
        <dbReference type="SAM" id="Phobius"/>
    </source>
</evidence>
<reference evidence="13" key="1">
    <citation type="submission" date="2016-06" db="EMBL/GenBank/DDBJ databases">
        <authorList>
            <person name="Varghese N."/>
            <person name="Submissions Spin"/>
        </authorList>
    </citation>
    <scope>NUCLEOTIDE SEQUENCE [LARGE SCALE GENOMIC DNA]</scope>
    <source>
        <strain evidence="13">DSM 44875</strain>
    </source>
</reference>
<keyword evidence="5" id="KW-0547">Nucleotide-binding</keyword>
<keyword evidence="10" id="KW-0472">Membrane</keyword>
<protein>
    <recommendedName>
        <fullName evidence="2">histidine kinase</fullName>
        <ecNumber evidence="2">2.7.13.3</ecNumber>
    </recommendedName>
</protein>
<feature type="region of interest" description="Disordered" evidence="9">
    <location>
        <begin position="1"/>
        <end position="29"/>
    </location>
</feature>
<evidence type="ECO:0000256" key="8">
    <source>
        <dbReference type="ARBA" id="ARBA00023012"/>
    </source>
</evidence>
<organism evidence="12 13">
    <name type="scientific">Micromonospora coriariae</name>
    <dbReference type="NCBI Taxonomy" id="285665"/>
    <lineage>
        <taxon>Bacteria</taxon>
        <taxon>Bacillati</taxon>
        <taxon>Actinomycetota</taxon>
        <taxon>Actinomycetes</taxon>
        <taxon>Micromonosporales</taxon>
        <taxon>Micromonosporaceae</taxon>
        <taxon>Micromonospora</taxon>
    </lineage>
</organism>
<keyword evidence="8" id="KW-0902">Two-component regulatory system</keyword>
<feature type="transmembrane region" description="Helical" evidence="10">
    <location>
        <begin position="169"/>
        <end position="187"/>
    </location>
</feature>
<dbReference type="AlphaFoldDB" id="A0A1C4X7R0"/>
<dbReference type="GO" id="GO:0005524">
    <property type="term" value="F:ATP binding"/>
    <property type="evidence" value="ECO:0007669"/>
    <property type="project" value="UniProtKB-KW"/>
</dbReference>
<dbReference type="PANTHER" id="PTHR24421:SF10">
    <property type="entry name" value="NITRATE_NITRITE SENSOR PROTEIN NARQ"/>
    <property type="match status" value="1"/>
</dbReference>
<evidence type="ECO:0000256" key="2">
    <source>
        <dbReference type="ARBA" id="ARBA00012438"/>
    </source>
</evidence>
<evidence type="ECO:0000256" key="6">
    <source>
        <dbReference type="ARBA" id="ARBA00022777"/>
    </source>
</evidence>
<feature type="transmembrane region" description="Helical" evidence="10">
    <location>
        <begin position="76"/>
        <end position="94"/>
    </location>
</feature>
<evidence type="ECO:0000256" key="5">
    <source>
        <dbReference type="ARBA" id="ARBA00022741"/>
    </source>
</evidence>
<dbReference type="GO" id="GO:0000155">
    <property type="term" value="F:phosphorelay sensor kinase activity"/>
    <property type="evidence" value="ECO:0007669"/>
    <property type="project" value="InterPro"/>
</dbReference>
<evidence type="ECO:0000259" key="11">
    <source>
        <dbReference type="PROSITE" id="PS50109"/>
    </source>
</evidence>
<dbReference type="PANTHER" id="PTHR24421">
    <property type="entry name" value="NITRATE/NITRITE SENSOR PROTEIN NARX-RELATED"/>
    <property type="match status" value="1"/>
</dbReference>
<dbReference type="InterPro" id="IPR036890">
    <property type="entry name" value="HATPase_C_sf"/>
</dbReference>